<name>A0A8B8TPA3_CAMFR</name>
<gene>
    <name evidence="3" type="primary">LOC116666101</name>
</gene>
<feature type="compositionally biased region" description="Low complexity" evidence="1">
    <location>
        <begin position="86"/>
        <end position="99"/>
    </location>
</feature>
<dbReference type="AlphaFoldDB" id="A0A8B8TPA3"/>
<dbReference type="Proteomes" id="UP000694856">
    <property type="component" value="Chromosome 9"/>
</dbReference>
<protein>
    <submittedName>
        <fullName evidence="3">Translation initiation factor IF-2-like</fullName>
    </submittedName>
</protein>
<dbReference type="GeneID" id="116666101"/>
<keyword evidence="2" id="KW-1185">Reference proteome</keyword>
<feature type="compositionally biased region" description="Basic residues" evidence="1">
    <location>
        <begin position="123"/>
        <end position="134"/>
    </location>
</feature>
<feature type="region of interest" description="Disordered" evidence="1">
    <location>
        <begin position="194"/>
        <end position="221"/>
    </location>
</feature>
<accession>A0A8B8TPA3</accession>
<feature type="compositionally biased region" description="Polar residues" evidence="1">
    <location>
        <begin position="112"/>
        <end position="122"/>
    </location>
</feature>
<proteinExistence type="predicted"/>
<feature type="region of interest" description="Disordered" evidence="1">
    <location>
        <begin position="17"/>
        <end position="36"/>
    </location>
</feature>
<feature type="region of interest" description="Disordered" evidence="1">
    <location>
        <begin position="49"/>
        <end position="143"/>
    </location>
</feature>
<reference evidence="3" key="1">
    <citation type="submission" date="2025-08" db="UniProtKB">
        <authorList>
            <consortium name="RefSeq"/>
        </authorList>
    </citation>
    <scope>IDENTIFICATION</scope>
    <source>
        <tissue evidence="3">Ear skin</tissue>
    </source>
</reference>
<sequence length="275" mass="29571">MPLCDILCERVQGCRGRGGEVAGEDLHPASSASQRPALTWCPQPSSPAAGTFLFSGPRPAVRPGARLRARQAASSPRGGDADRAVTMETAEAAPASEATGRPALKGGKGSSLGRQSLWQRQTSRGRARKVKCKGPKAGVAAAPGRRAGVLARPGRPGPWLSPPRAGLLQRRRPRCSWAAASAFRVLPRRRLRPRPRPSLRVSARFPDQEAGEPHGDQGHEQLPQITLQVTSSEMTFPAIGLKEVSLCLMIYYRSFSLGCGCHEVRDWGLARAWHS</sequence>
<dbReference type="KEGG" id="cfr:116666101"/>
<organism evidence="2 3">
    <name type="scientific">Camelus ferus</name>
    <name type="common">Wild bactrian camel</name>
    <name type="synonym">Camelus bactrianus ferus</name>
    <dbReference type="NCBI Taxonomy" id="419612"/>
    <lineage>
        <taxon>Eukaryota</taxon>
        <taxon>Metazoa</taxon>
        <taxon>Chordata</taxon>
        <taxon>Craniata</taxon>
        <taxon>Vertebrata</taxon>
        <taxon>Euteleostomi</taxon>
        <taxon>Mammalia</taxon>
        <taxon>Eutheria</taxon>
        <taxon>Laurasiatheria</taxon>
        <taxon>Artiodactyla</taxon>
        <taxon>Tylopoda</taxon>
        <taxon>Camelidae</taxon>
        <taxon>Camelus</taxon>
    </lineage>
</organism>
<evidence type="ECO:0000313" key="3">
    <source>
        <dbReference type="RefSeq" id="XP_032344091.1"/>
    </source>
</evidence>
<dbReference type="RefSeq" id="XP_032344091.1">
    <property type="nucleotide sequence ID" value="XM_032488200.1"/>
</dbReference>
<evidence type="ECO:0000256" key="1">
    <source>
        <dbReference type="SAM" id="MobiDB-lite"/>
    </source>
</evidence>
<evidence type="ECO:0000313" key="2">
    <source>
        <dbReference type="Proteomes" id="UP000694856"/>
    </source>
</evidence>